<dbReference type="Pfam" id="PF09537">
    <property type="entry name" value="DUF2383"/>
    <property type="match status" value="1"/>
</dbReference>
<dbReference type="Gene3D" id="1.20.1260.10">
    <property type="match status" value="1"/>
</dbReference>
<evidence type="ECO:0000313" key="2">
    <source>
        <dbReference type="EMBL" id="OAB29449.1"/>
    </source>
</evidence>
<keyword evidence="3" id="KW-1185">Reference proteome</keyword>
<name>A0A167YIJ4_9FLAO</name>
<reference evidence="2 3" key="1">
    <citation type="submission" date="2016-03" db="EMBL/GenBank/DDBJ databases">
        <title>Draft genome sequence of Flavobacterium fryxellicola DSM 16209.</title>
        <authorList>
            <person name="Shin S.-K."/>
            <person name="Yi H."/>
        </authorList>
    </citation>
    <scope>NUCLEOTIDE SEQUENCE [LARGE SCALE GENOMIC DNA]</scope>
    <source>
        <strain evidence="2 3">DSM 16209</strain>
    </source>
</reference>
<protein>
    <recommendedName>
        <fullName evidence="1">DUF2383 domain-containing protein</fullName>
    </recommendedName>
</protein>
<dbReference type="InterPro" id="IPR011971">
    <property type="entry name" value="CHP02284"/>
</dbReference>
<organism evidence="2 3">
    <name type="scientific">Flavobacterium fryxellicola</name>
    <dbReference type="NCBI Taxonomy" id="249352"/>
    <lineage>
        <taxon>Bacteria</taxon>
        <taxon>Pseudomonadati</taxon>
        <taxon>Bacteroidota</taxon>
        <taxon>Flavobacteriia</taxon>
        <taxon>Flavobacteriales</taxon>
        <taxon>Flavobacteriaceae</taxon>
        <taxon>Flavobacterium</taxon>
    </lineage>
</organism>
<comment type="caution">
    <text evidence="2">The sequence shown here is derived from an EMBL/GenBank/DDBJ whole genome shotgun (WGS) entry which is preliminary data.</text>
</comment>
<dbReference type="AlphaFoldDB" id="A0A167YIJ4"/>
<sequence length="151" mass="17616">MNKEKSIVVLNNLIEINTERIEIYKTAKKVTEEHDLKDLFAEFQETSAVFKLELVEEVQKMGGVPVNVVKRNSLFSRFWNNFKLTLAGKNREDILNTLEYNEFVAIKSYKDTLSNNLDYLTAELHIRLKSQQIMLTKHHDKVKKLGDLMLS</sequence>
<dbReference type="EMBL" id="LVJE01000008">
    <property type="protein sequence ID" value="OAB29449.1"/>
    <property type="molecule type" value="Genomic_DNA"/>
</dbReference>
<dbReference type="NCBIfam" id="TIGR02284">
    <property type="entry name" value="PA2169 family four-helix-bundle protein"/>
    <property type="match status" value="1"/>
</dbReference>
<dbReference type="InterPro" id="IPR019052">
    <property type="entry name" value="DUF2383"/>
</dbReference>
<feature type="domain" description="DUF2383" evidence="1">
    <location>
        <begin position="7"/>
        <end position="114"/>
    </location>
</feature>
<dbReference type="OrthoDB" id="282393at2"/>
<accession>A0A167YIJ4</accession>
<dbReference type="STRING" id="249352.SAMN05444395_10668"/>
<dbReference type="RefSeq" id="WP_066077415.1">
    <property type="nucleotide sequence ID" value="NZ_FRDK01000006.1"/>
</dbReference>
<dbReference type="InterPro" id="IPR012347">
    <property type="entry name" value="Ferritin-like"/>
</dbReference>
<evidence type="ECO:0000313" key="3">
    <source>
        <dbReference type="Proteomes" id="UP000077164"/>
    </source>
</evidence>
<evidence type="ECO:0000259" key="1">
    <source>
        <dbReference type="Pfam" id="PF09537"/>
    </source>
</evidence>
<proteinExistence type="predicted"/>
<gene>
    <name evidence="2" type="ORF">FBFR_04020</name>
</gene>
<dbReference type="Proteomes" id="UP000077164">
    <property type="component" value="Unassembled WGS sequence"/>
</dbReference>